<keyword evidence="2 4" id="KW-0238">DNA-binding</keyword>
<proteinExistence type="predicted"/>
<evidence type="ECO:0000256" key="5">
    <source>
        <dbReference type="SAM" id="MobiDB-lite"/>
    </source>
</evidence>
<evidence type="ECO:0000256" key="4">
    <source>
        <dbReference type="PROSITE-ProRule" id="PRU00335"/>
    </source>
</evidence>
<evidence type="ECO:0000256" key="2">
    <source>
        <dbReference type="ARBA" id="ARBA00023125"/>
    </source>
</evidence>
<dbReference type="PROSITE" id="PS01081">
    <property type="entry name" value="HTH_TETR_1"/>
    <property type="match status" value="1"/>
</dbReference>
<comment type="caution">
    <text evidence="7">The sequence shown here is derived from an EMBL/GenBank/DDBJ whole genome shotgun (WGS) entry which is preliminary data.</text>
</comment>
<evidence type="ECO:0000259" key="6">
    <source>
        <dbReference type="PROSITE" id="PS50977"/>
    </source>
</evidence>
<feature type="compositionally biased region" description="Low complexity" evidence="5">
    <location>
        <begin position="192"/>
        <end position="203"/>
    </location>
</feature>
<dbReference type="Pfam" id="PF17754">
    <property type="entry name" value="TetR_C_14"/>
    <property type="match status" value="1"/>
</dbReference>
<evidence type="ECO:0000313" key="7">
    <source>
        <dbReference type="EMBL" id="MDT0532220.1"/>
    </source>
</evidence>
<dbReference type="PROSITE" id="PS50977">
    <property type="entry name" value="HTH_TETR_2"/>
    <property type="match status" value="1"/>
</dbReference>
<name>A0ABU2X377_9ACTN</name>
<dbReference type="InterPro" id="IPR050109">
    <property type="entry name" value="HTH-type_TetR-like_transc_reg"/>
</dbReference>
<feature type="domain" description="HTH tetR-type" evidence="6">
    <location>
        <begin position="13"/>
        <end position="73"/>
    </location>
</feature>
<keyword evidence="1" id="KW-0805">Transcription regulation</keyword>
<feature type="region of interest" description="Disordered" evidence="5">
    <location>
        <begin position="192"/>
        <end position="211"/>
    </location>
</feature>
<dbReference type="Gene3D" id="1.10.357.10">
    <property type="entry name" value="Tetracycline Repressor, domain 2"/>
    <property type="match status" value="1"/>
</dbReference>
<keyword evidence="3" id="KW-0804">Transcription</keyword>
<protein>
    <submittedName>
        <fullName evidence="7">TetR family transcriptional regulator</fullName>
    </submittedName>
</protein>
<dbReference type="SUPFAM" id="SSF46689">
    <property type="entry name" value="Homeodomain-like"/>
    <property type="match status" value="1"/>
</dbReference>
<dbReference type="InterPro" id="IPR041347">
    <property type="entry name" value="MftR_C"/>
</dbReference>
<dbReference type="Pfam" id="PF00440">
    <property type="entry name" value="TetR_N"/>
    <property type="match status" value="1"/>
</dbReference>
<evidence type="ECO:0000313" key="8">
    <source>
        <dbReference type="Proteomes" id="UP001180973"/>
    </source>
</evidence>
<sequence length="211" mass="22848">MAETTGLRERKKAATRLALHEAALRLATEHGLDRVTVEAIADAANVSRRTFSNYFSSKEEAVFHGDAVRLRRLLELVRRQPADAPPWAVLSAAAERLAVEAYGNAPPSWLLHRRQLRGHPGLVAHQIAAYTAIERDLADDVARRLTGPDRALRSRVVAAAFLASLRVAIQHWIDHPDGPLHDVLRTALAETATTPAGTSAPPVTSVPPPAG</sequence>
<dbReference type="Gene3D" id="1.10.10.60">
    <property type="entry name" value="Homeodomain-like"/>
    <property type="match status" value="1"/>
</dbReference>
<feature type="DNA-binding region" description="H-T-H motif" evidence="4">
    <location>
        <begin position="36"/>
        <end position="55"/>
    </location>
</feature>
<dbReference type="RefSeq" id="WP_311413991.1">
    <property type="nucleotide sequence ID" value="NZ_JAVRFL010000035.1"/>
</dbReference>
<gene>
    <name evidence="7" type="ORF">RM555_24790</name>
</gene>
<dbReference type="PANTHER" id="PTHR30055">
    <property type="entry name" value="HTH-TYPE TRANSCRIPTIONAL REGULATOR RUTR"/>
    <property type="match status" value="1"/>
</dbReference>
<dbReference type="InterPro" id="IPR023772">
    <property type="entry name" value="DNA-bd_HTH_TetR-type_CS"/>
</dbReference>
<reference evidence="7" key="1">
    <citation type="submission" date="2023-09" db="EMBL/GenBank/DDBJ databases">
        <title>30 novel species of actinomycetes from the DSMZ collection.</title>
        <authorList>
            <person name="Nouioui I."/>
        </authorList>
    </citation>
    <scope>NUCLEOTIDE SEQUENCE</scope>
    <source>
        <strain evidence="7">DSM 115977</strain>
    </source>
</reference>
<dbReference type="EMBL" id="JAVRFL010000035">
    <property type="protein sequence ID" value="MDT0532220.1"/>
    <property type="molecule type" value="Genomic_DNA"/>
</dbReference>
<dbReference type="InterPro" id="IPR001647">
    <property type="entry name" value="HTH_TetR"/>
</dbReference>
<accession>A0ABU2X377</accession>
<evidence type="ECO:0000256" key="1">
    <source>
        <dbReference type="ARBA" id="ARBA00023015"/>
    </source>
</evidence>
<keyword evidence="8" id="KW-1185">Reference proteome</keyword>
<organism evidence="7 8">
    <name type="scientific">Micromonospora reichwaldensis</name>
    <dbReference type="NCBI Taxonomy" id="3075516"/>
    <lineage>
        <taxon>Bacteria</taxon>
        <taxon>Bacillati</taxon>
        <taxon>Actinomycetota</taxon>
        <taxon>Actinomycetes</taxon>
        <taxon>Micromonosporales</taxon>
        <taxon>Micromonosporaceae</taxon>
        <taxon>Micromonospora</taxon>
    </lineage>
</organism>
<dbReference type="InterPro" id="IPR009057">
    <property type="entry name" value="Homeodomain-like_sf"/>
</dbReference>
<dbReference type="PANTHER" id="PTHR30055:SF238">
    <property type="entry name" value="MYCOFACTOCIN BIOSYNTHESIS TRANSCRIPTIONAL REGULATOR MFTR-RELATED"/>
    <property type="match status" value="1"/>
</dbReference>
<dbReference type="Proteomes" id="UP001180973">
    <property type="component" value="Unassembled WGS sequence"/>
</dbReference>
<evidence type="ECO:0000256" key="3">
    <source>
        <dbReference type="ARBA" id="ARBA00023163"/>
    </source>
</evidence>